<evidence type="ECO:0000256" key="1">
    <source>
        <dbReference type="ARBA" id="ARBA00004141"/>
    </source>
</evidence>
<evidence type="ECO:0000256" key="2">
    <source>
        <dbReference type="ARBA" id="ARBA00007362"/>
    </source>
</evidence>
<dbReference type="AlphaFoldDB" id="A0A4V2STB9"/>
<feature type="transmembrane region" description="Helical" evidence="6">
    <location>
        <begin position="223"/>
        <end position="241"/>
    </location>
</feature>
<evidence type="ECO:0000256" key="5">
    <source>
        <dbReference type="ARBA" id="ARBA00023136"/>
    </source>
</evidence>
<keyword evidence="3 6" id="KW-0812">Transmembrane</keyword>
<feature type="transmembrane region" description="Helical" evidence="6">
    <location>
        <begin position="248"/>
        <end position="267"/>
    </location>
</feature>
<comment type="similarity">
    <text evidence="2">Belongs to the EamA transporter family.</text>
</comment>
<feature type="transmembrane region" description="Helical" evidence="6">
    <location>
        <begin position="94"/>
        <end position="112"/>
    </location>
</feature>
<dbReference type="GO" id="GO:0016020">
    <property type="term" value="C:membrane"/>
    <property type="evidence" value="ECO:0007669"/>
    <property type="project" value="UniProtKB-SubCell"/>
</dbReference>
<dbReference type="InterPro" id="IPR000620">
    <property type="entry name" value="EamA_dom"/>
</dbReference>
<dbReference type="PANTHER" id="PTHR32322:SF2">
    <property type="entry name" value="EAMA DOMAIN-CONTAINING PROTEIN"/>
    <property type="match status" value="1"/>
</dbReference>
<comment type="subcellular location">
    <subcellularLocation>
        <location evidence="1">Membrane</location>
        <topology evidence="1">Multi-pass membrane protein</topology>
    </subcellularLocation>
</comment>
<evidence type="ECO:0000313" key="9">
    <source>
        <dbReference type="Proteomes" id="UP000294911"/>
    </source>
</evidence>
<feature type="transmembrane region" description="Helical" evidence="6">
    <location>
        <begin position="124"/>
        <end position="142"/>
    </location>
</feature>
<sequence length="310" mass="31993">MARAWIAWAALGVVYVVWGSTYLAIRYLVGSLPPVLGTGIRFGFAGPILVLLVVLFAGRSAFRMTRAQFGSAALVGLLLAGGGQGMLAVSETQVSSGLAALLVACVPLYVIVLRRLFGERPPMITLLGVGIGLLGLVVLLSGETGGGAHGSAWWGPWLVLLGALSWAVGSVASTKLPLPANTFATSAVQLCAAGVALSGFGLLRGERIDFAAVQAESWLGLGYLIVFGSLVAYSAYVYVLGKLPVSTVATYAYVNPMIAVLLGVVIADERFGLTQLAGGGLVLVAVLVVLRAEQRAKARAAVRDTAPVGR</sequence>
<name>A0A4V2STB9_9PSEU</name>
<proteinExistence type="inferred from homology"/>
<feature type="transmembrane region" description="Helical" evidence="6">
    <location>
        <begin position="154"/>
        <end position="171"/>
    </location>
</feature>
<feature type="transmembrane region" description="Helical" evidence="6">
    <location>
        <begin position="183"/>
        <end position="203"/>
    </location>
</feature>
<feature type="domain" description="EamA" evidence="7">
    <location>
        <begin position="153"/>
        <end position="290"/>
    </location>
</feature>
<keyword evidence="4 6" id="KW-1133">Transmembrane helix</keyword>
<evidence type="ECO:0000256" key="4">
    <source>
        <dbReference type="ARBA" id="ARBA00022989"/>
    </source>
</evidence>
<dbReference type="InterPro" id="IPR050638">
    <property type="entry name" value="AA-Vitamin_Transporters"/>
</dbReference>
<comment type="caution">
    <text evidence="8">The sequence shown here is derived from an EMBL/GenBank/DDBJ whole genome shotgun (WGS) entry which is preliminary data.</text>
</comment>
<dbReference type="SUPFAM" id="SSF103481">
    <property type="entry name" value="Multidrug resistance efflux transporter EmrE"/>
    <property type="match status" value="2"/>
</dbReference>
<keyword evidence="5 6" id="KW-0472">Membrane</keyword>
<dbReference type="Proteomes" id="UP000294911">
    <property type="component" value="Unassembled WGS sequence"/>
</dbReference>
<evidence type="ECO:0000313" key="8">
    <source>
        <dbReference type="EMBL" id="TCP50156.1"/>
    </source>
</evidence>
<evidence type="ECO:0000259" key="7">
    <source>
        <dbReference type="Pfam" id="PF00892"/>
    </source>
</evidence>
<feature type="transmembrane region" description="Helical" evidence="6">
    <location>
        <begin position="273"/>
        <end position="290"/>
    </location>
</feature>
<protein>
    <submittedName>
        <fullName evidence="8">EamA domain-containing membrane protein RarD</fullName>
    </submittedName>
</protein>
<evidence type="ECO:0000256" key="6">
    <source>
        <dbReference type="SAM" id="Phobius"/>
    </source>
</evidence>
<dbReference type="InterPro" id="IPR037185">
    <property type="entry name" value="EmrE-like"/>
</dbReference>
<feature type="transmembrane region" description="Helical" evidence="6">
    <location>
        <begin position="69"/>
        <end position="88"/>
    </location>
</feature>
<feature type="transmembrane region" description="Helical" evidence="6">
    <location>
        <begin position="35"/>
        <end position="57"/>
    </location>
</feature>
<dbReference type="EMBL" id="SLXQ01000008">
    <property type="protein sequence ID" value="TCP50156.1"/>
    <property type="molecule type" value="Genomic_DNA"/>
</dbReference>
<gene>
    <name evidence="8" type="ORF">EV191_108246</name>
</gene>
<evidence type="ECO:0000256" key="3">
    <source>
        <dbReference type="ARBA" id="ARBA00022692"/>
    </source>
</evidence>
<organism evidence="8 9">
    <name type="scientific">Tamaricihabitans halophyticus</name>
    <dbReference type="NCBI Taxonomy" id="1262583"/>
    <lineage>
        <taxon>Bacteria</taxon>
        <taxon>Bacillati</taxon>
        <taxon>Actinomycetota</taxon>
        <taxon>Actinomycetes</taxon>
        <taxon>Pseudonocardiales</taxon>
        <taxon>Pseudonocardiaceae</taxon>
        <taxon>Tamaricihabitans</taxon>
    </lineage>
</organism>
<feature type="domain" description="EamA" evidence="7">
    <location>
        <begin position="6"/>
        <end position="140"/>
    </location>
</feature>
<dbReference type="Pfam" id="PF00892">
    <property type="entry name" value="EamA"/>
    <property type="match status" value="2"/>
</dbReference>
<keyword evidence="9" id="KW-1185">Reference proteome</keyword>
<dbReference type="PANTHER" id="PTHR32322">
    <property type="entry name" value="INNER MEMBRANE TRANSPORTER"/>
    <property type="match status" value="1"/>
</dbReference>
<reference evidence="8 9" key="1">
    <citation type="submission" date="2019-03" db="EMBL/GenBank/DDBJ databases">
        <title>Genomic Encyclopedia of Type Strains, Phase IV (KMG-IV): sequencing the most valuable type-strain genomes for metagenomic binning, comparative biology and taxonomic classification.</title>
        <authorList>
            <person name="Goeker M."/>
        </authorList>
    </citation>
    <scope>NUCLEOTIDE SEQUENCE [LARGE SCALE GENOMIC DNA]</scope>
    <source>
        <strain evidence="8 9">DSM 45765</strain>
    </source>
</reference>
<dbReference type="RefSeq" id="WP_243659055.1">
    <property type="nucleotide sequence ID" value="NZ_SLXQ01000008.1"/>
</dbReference>
<accession>A0A4V2STB9</accession>